<dbReference type="EMBL" id="BLKI01000039">
    <property type="protein sequence ID" value="GFF83037.1"/>
    <property type="molecule type" value="Genomic_DNA"/>
</dbReference>
<evidence type="ECO:0000313" key="2">
    <source>
        <dbReference type="EMBL" id="GFF83037.1"/>
    </source>
</evidence>
<dbReference type="AlphaFoldDB" id="A0AAN5YTH9"/>
<dbReference type="Proteomes" id="UP000649114">
    <property type="component" value="Unassembled WGS sequence"/>
</dbReference>
<accession>A0AAN5YTH9</accession>
<dbReference type="GO" id="GO:0016301">
    <property type="term" value="F:kinase activity"/>
    <property type="evidence" value="ECO:0007669"/>
    <property type="project" value="UniProtKB-KW"/>
</dbReference>
<evidence type="ECO:0000313" key="3">
    <source>
        <dbReference type="EMBL" id="KAF4206437.1"/>
    </source>
</evidence>
<proteinExistence type="predicted"/>
<keyword evidence="2" id="KW-0418">Kinase</keyword>
<feature type="region of interest" description="Disordered" evidence="1">
    <location>
        <begin position="1"/>
        <end position="27"/>
    </location>
</feature>
<evidence type="ECO:0000313" key="5">
    <source>
        <dbReference type="Proteomes" id="UP000649114"/>
    </source>
</evidence>
<reference evidence="3" key="1">
    <citation type="journal article" date="2020" name="bioRxiv">
        <title>Genomic and phenotypic heterogeneity of clinical isolates of the human pathogens Aspergillus fumigatus, Aspergillus lentulus and Aspergillus fumigatiaffinis.</title>
        <authorList>
            <person name="dos Santos R.A.C."/>
            <person name="Steenwyk J.L."/>
            <person name="Rivero-Menendez O."/>
            <person name="Mead M.E."/>
            <person name="Silva L.P."/>
            <person name="Bastos R.W."/>
            <person name="Alastruey-Izquierdo A."/>
            <person name="Goldman G.H."/>
            <person name="Rokas A."/>
        </authorList>
    </citation>
    <scope>NUCLEOTIDE SEQUENCE</scope>
    <source>
        <strain evidence="3">CNM-CM8927</strain>
    </source>
</reference>
<dbReference type="Proteomes" id="UP000465220">
    <property type="component" value="Unassembled WGS sequence"/>
</dbReference>
<dbReference type="EMBL" id="JAAAPU010000029">
    <property type="protein sequence ID" value="KAF4206437.1"/>
    <property type="molecule type" value="Genomic_DNA"/>
</dbReference>
<organism evidence="3 5">
    <name type="scientific">Aspergillus lentulus</name>
    <dbReference type="NCBI Taxonomy" id="293939"/>
    <lineage>
        <taxon>Eukaryota</taxon>
        <taxon>Fungi</taxon>
        <taxon>Dikarya</taxon>
        <taxon>Ascomycota</taxon>
        <taxon>Pezizomycotina</taxon>
        <taxon>Eurotiomycetes</taxon>
        <taxon>Eurotiomycetidae</taxon>
        <taxon>Eurotiales</taxon>
        <taxon>Aspergillaceae</taxon>
        <taxon>Aspergillus</taxon>
        <taxon>Aspergillus subgen. Fumigati</taxon>
    </lineage>
</organism>
<evidence type="ECO:0000313" key="4">
    <source>
        <dbReference type="Proteomes" id="UP000465220"/>
    </source>
</evidence>
<gene>
    <name evidence="3" type="ORF">CNMCM8927_004831</name>
    <name evidence="2" type="ORF">IFM60648_06557</name>
</gene>
<keyword evidence="4" id="KW-1185">Reference proteome</keyword>
<comment type="caution">
    <text evidence="3">The sequence shown here is derived from an EMBL/GenBank/DDBJ whole genome shotgun (WGS) entry which is preliminary data.</text>
</comment>
<reference evidence="3" key="3">
    <citation type="submission" date="2020-04" db="EMBL/GenBank/DDBJ databases">
        <authorList>
            <person name="Santos R.A.C."/>
            <person name="Steenwyk J.L."/>
            <person name="Rivero-Menendez O."/>
            <person name="Mead M.E."/>
            <person name="Silva L.P."/>
            <person name="Bastos R.W."/>
            <person name="Alastruey-Izquierdo A."/>
            <person name="Goldman G.H."/>
            <person name="Rokas A."/>
        </authorList>
    </citation>
    <scope>NUCLEOTIDE SEQUENCE</scope>
    <source>
        <strain evidence="3">CNM-CM8927</strain>
    </source>
</reference>
<sequence length="121" mass="13955">MVGKSNVQGEISHGLEQQTPKRERRREFQDFDKHIDYSSLPLLDDSVTEVLLEELSSSPFASLARTLRYTTREDPSRVVYPSYREVPSFPHINMAELSDEMMITAGVCKVFNVHTKTRDTY</sequence>
<keyword evidence="2" id="KW-0808">Transferase</keyword>
<protein>
    <submittedName>
        <fullName evidence="2">Protein kinase, putative</fullName>
    </submittedName>
</protein>
<name>A0AAN5YTH9_ASPLE</name>
<evidence type="ECO:0000256" key="1">
    <source>
        <dbReference type="SAM" id="MobiDB-lite"/>
    </source>
</evidence>
<reference evidence="2 4" key="2">
    <citation type="submission" date="2020-01" db="EMBL/GenBank/DDBJ databases">
        <title>Draft genome sequence of Aspergillus lentulus IFM 60648.</title>
        <authorList>
            <person name="Takahashi H."/>
            <person name="Yaguchi T."/>
        </authorList>
    </citation>
    <scope>NUCLEOTIDE SEQUENCE [LARGE SCALE GENOMIC DNA]</scope>
    <source>
        <strain evidence="2 4">IFM 60648</strain>
    </source>
</reference>